<keyword evidence="12" id="KW-0406">Ion transport</keyword>
<evidence type="ECO:0000256" key="11">
    <source>
        <dbReference type="ARBA" id="ARBA00023053"/>
    </source>
</evidence>
<organism evidence="17">
    <name type="scientific">marine sediment metagenome</name>
    <dbReference type="NCBI Taxonomy" id="412755"/>
    <lineage>
        <taxon>unclassified sequences</taxon>
        <taxon>metagenomes</taxon>
        <taxon>ecological metagenomes</taxon>
    </lineage>
</organism>
<name>X1A086_9ZZZZ</name>
<dbReference type="EMBL" id="BART01017191">
    <property type="protein sequence ID" value="GAG75500.1"/>
    <property type="molecule type" value="Genomic_DNA"/>
</dbReference>
<feature type="domain" description="FMN-binding" evidence="16">
    <location>
        <begin position="102"/>
        <end position="139"/>
    </location>
</feature>
<keyword evidence="1" id="KW-0813">Transport</keyword>
<evidence type="ECO:0000256" key="2">
    <source>
        <dbReference type="ARBA" id="ARBA00022475"/>
    </source>
</evidence>
<evidence type="ECO:0000256" key="5">
    <source>
        <dbReference type="ARBA" id="ARBA00022630"/>
    </source>
</evidence>
<keyword evidence="8" id="KW-1278">Translocase</keyword>
<sequence>MKKQALSIVYMFLITLFFASLVSAVKLLNDAKIEANQIVKLQRIILKVLNIPVRETISDDNLARLFTAQIKDIQTGGRTLYIGYEEDGQTIRGYAVPVGGPGFWGPVEGMVGVTPDATKVIALAFYKHNETPGLGGRITEDWFSDQFKTCHSIQLN</sequence>
<dbReference type="PANTHER" id="PTHR37838">
    <property type="entry name" value="NA(+)-TRANSLOCATING NADH-QUINONE REDUCTASE SUBUNIT C"/>
    <property type="match status" value="1"/>
</dbReference>
<keyword evidence="10" id="KW-0520">NAD</keyword>
<evidence type="ECO:0000256" key="6">
    <source>
        <dbReference type="ARBA" id="ARBA00022643"/>
    </source>
</evidence>
<dbReference type="GO" id="GO:0016020">
    <property type="term" value="C:membrane"/>
    <property type="evidence" value="ECO:0007669"/>
    <property type="project" value="InterPro"/>
</dbReference>
<evidence type="ECO:0000256" key="15">
    <source>
        <dbReference type="ARBA" id="ARBA00023201"/>
    </source>
</evidence>
<dbReference type="PANTHER" id="PTHR37838:SF1">
    <property type="entry name" value="NA(+)-TRANSLOCATING NADH-QUINONE REDUCTASE SUBUNIT C"/>
    <property type="match status" value="1"/>
</dbReference>
<dbReference type="AlphaFoldDB" id="X1A086"/>
<dbReference type="GO" id="GO:0010181">
    <property type="term" value="F:FMN binding"/>
    <property type="evidence" value="ECO:0007669"/>
    <property type="project" value="InterPro"/>
</dbReference>
<keyword evidence="4" id="KW-0597">Phosphoprotein</keyword>
<dbReference type="GO" id="GO:0016655">
    <property type="term" value="F:oxidoreductase activity, acting on NAD(P)H, quinone or similar compound as acceptor"/>
    <property type="evidence" value="ECO:0007669"/>
    <property type="project" value="InterPro"/>
</dbReference>
<gene>
    <name evidence="17" type="ORF">S01H4_32798</name>
</gene>
<evidence type="ECO:0000256" key="4">
    <source>
        <dbReference type="ARBA" id="ARBA00022553"/>
    </source>
</evidence>
<keyword evidence="9" id="KW-1133">Transmembrane helix</keyword>
<protein>
    <recommendedName>
        <fullName evidence="16">FMN-binding domain-containing protein</fullName>
    </recommendedName>
</protein>
<keyword evidence="7" id="KW-0812">Transmembrane</keyword>
<dbReference type="GO" id="GO:0006814">
    <property type="term" value="P:sodium ion transport"/>
    <property type="evidence" value="ECO:0007669"/>
    <property type="project" value="UniProtKB-KW"/>
</dbReference>
<accession>X1A086</accession>
<keyword evidence="14" id="KW-0472">Membrane</keyword>
<feature type="non-terminal residue" evidence="17">
    <location>
        <position position="156"/>
    </location>
</feature>
<keyword evidence="3" id="KW-0997">Cell inner membrane</keyword>
<evidence type="ECO:0000256" key="3">
    <source>
        <dbReference type="ARBA" id="ARBA00022519"/>
    </source>
</evidence>
<evidence type="ECO:0000313" key="17">
    <source>
        <dbReference type="EMBL" id="GAG75500.1"/>
    </source>
</evidence>
<evidence type="ECO:0000259" key="16">
    <source>
        <dbReference type="Pfam" id="PF04205"/>
    </source>
</evidence>
<evidence type="ECO:0000256" key="12">
    <source>
        <dbReference type="ARBA" id="ARBA00023065"/>
    </source>
</evidence>
<keyword evidence="15" id="KW-0739">Sodium transport</keyword>
<dbReference type="Pfam" id="PF04205">
    <property type="entry name" value="FMN_bind"/>
    <property type="match status" value="1"/>
</dbReference>
<dbReference type="InterPro" id="IPR010204">
    <property type="entry name" value="NqrC"/>
</dbReference>
<keyword evidence="13" id="KW-0830">Ubiquinone</keyword>
<evidence type="ECO:0000256" key="8">
    <source>
        <dbReference type="ARBA" id="ARBA00022967"/>
    </source>
</evidence>
<reference evidence="17" key="1">
    <citation type="journal article" date="2014" name="Front. Microbiol.">
        <title>High frequency of phylogenetically diverse reductive dehalogenase-homologous genes in deep subseafloor sedimentary metagenomes.</title>
        <authorList>
            <person name="Kawai M."/>
            <person name="Futagami T."/>
            <person name="Toyoda A."/>
            <person name="Takaki Y."/>
            <person name="Nishi S."/>
            <person name="Hori S."/>
            <person name="Arai W."/>
            <person name="Tsubouchi T."/>
            <person name="Morono Y."/>
            <person name="Uchiyama I."/>
            <person name="Ito T."/>
            <person name="Fujiyama A."/>
            <person name="Inagaki F."/>
            <person name="Takami H."/>
        </authorList>
    </citation>
    <scope>NUCLEOTIDE SEQUENCE</scope>
    <source>
        <strain evidence="17">Expedition CK06-06</strain>
    </source>
</reference>
<evidence type="ECO:0000256" key="13">
    <source>
        <dbReference type="ARBA" id="ARBA00023075"/>
    </source>
</evidence>
<evidence type="ECO:0000256" key="7">
    <source>
        <dbReference type="ARBA" id="ARBA00022692"/>
    </source>
</evidence>
<proteinExistence type="predicted"/>
<dbReference type="InterPro" id="IPR007329">
    <property type="entry name" value="FMN-bd"/>
</dbReference>
<evidence type="ECO:0000256" key="9">
    <source>
        <dbReference type="ARBA" id="ARBA00022989"/>
    </source>
</evidence>
<evidence type="ECO:0000256" key="14">
    <source>
        <dbReference type="ARBA" id="ARBA00023136"/>
    </source>
</evidence>
<evidence type="ECO:0000256" key="10">
    <source>
        <dbReference type="ARBA" id="ARBA00023027"/>
    </source>
</evidence>
<keyword evidence="5" id="KW-0285">Flavoprotein</keyword>
<comment type="caution">
    <text evidence="17">The sequence shown here is derived from an EMBL/GenBank/DDBJ whole genome shotgun (WGS) entry which is preliminary data.</text>
</comment>
<keyword evidence="6" id="KW-0288">FMN</keyword>
<evidence type="ECO:0000256" key="1">
    <source>
        <dbReference type="ARBA" id="ARBA00022448"/>
    </source>
</evidence>
<keyword evidence="2" id="KW-1003">Cell membrane</keyword>
<keyword evidence="11" id="KW-0915">Sodium</keyword>